<accession>A0A5J6D6W7</accession>
<reference evidence="2 3" key="1">
    <citation type="submission" date="2019-07" db="EMBL/GenBank/DDBJ databases">
        <authorList>
            <person name="Mandava P."/>
            <person name="Ferry J.C."/>
            <person name="Fallon S.M."/>
            <person name="Hajdenberg M."/>
            <person name="Sharma E."/>
            <person name="Shaffer C.D."/>
            <person name="Weston-Hafer K.A."/>
            <person name="Garlena R.A."/>
            <person name="Russell D.A."/>
            <person name="Pope W.H."/>
            <person name="Jacobs-Sera D."/>
            <person name="Hatfull G.F."/>
        </authorList>
    </citation>
    <scope>NUCLEOTIDE SEQUENCE [LARGE SCALE GENOMIC DNA]</scope>
</reference>
<evidence type="ECO:0000313" key="2">
    <source>
        <dbReference type="EMBL" id="QEQ93618.1"/>
    </source>
</evidence>
<feature type="region of interest" description="Disordered" evidence="1">
    <location>
        <begin position="1"/>
        <end position="20"/>
    </location>
</feature>
<dbReference type="RefSeq" id="YP_010655531.1">
    <property type="nucleotide sequence ID" value="NC_070829.1"/>
</dbReference>
<feature type="region of interest" description="Disordered" evidence="1">
    <location>
        <begin position="159"/>
        <end position="181"/>
    </location>
</feature>
<dbReference type="EMBL" id="MN204493">
    <property type="protein sequence ID" value="QEQ93618.1"/>
    <property type="molecule type" value="Genomic_DNA"/>
</dbReference>
<sequence length="181" mass="19021">MSEETNPSDPFRNGGLGTGVTVERDPERIKSLGMGIAGIQPHMVAAGNGAVAATFSMEALKNALLGDETLEELVAAKRCSKNVGCGKSLVKDDGSPVYVFDTKEEAETYEMEFRRTGMCPSCLNQALSALDEGDEEEDAEPECNGICVSASDLGLPASGIAYPHPDCPEHGDPGDENHTTG</sequence>
<evidence type="ECO:0000256" key="1">
    <source>
        <dbReference type="SAM" id="MobiDB-lite"/>
    </source>
</evidence>
<proteinExistence type="predicted"/>
<protein>
    <submittedName>
        <fullName evidence="2">Uncharacterized protein</fullName>
    </submittedName>
</protein>
<evidence type="ECO:0000313" key="3">
    <source>
        <dbReference type="Proteomes" id="UP000327392"/>
    </source>
</evidence>
<dbReference type="GeneID" id="77931394"/>
<gene>
    <name evidence="2" type="primary">40</name>
    <name evidence="2" type="ORF">SEA_ZUKO_40</name>
</gene>
<organism evidence="2 3">
    <name type="scientific">Streptomyces phage Zuko</name>
    <dbReference type="NCBI Taxonomy" id="2601695"/>
    <lineage>
        <taxon>Viruses</taxon>
        <taxon>Duplodnaviria</taxon>
        <taxon>Heunggongvirae</taxon>
        <taxon>Uroviricota</taxon>
        <taxon>Caudoviricetes</taxon>
        <taxon>Zukovirus</taxon>
        <taxon>Zukovirus zuko</taxon>
    </lineage>
</organism>
<feature type="compositionally biased region" description="Basic and acidic residues" evidence="1">
    <location>
        <begin position="166"/>
        <end position="181"/>
    </location>
</feature>
<name>A0A5J6D6W7_9CAUD</name>
<dbReference type="KEGG" id="vg:77931394"/>
<dbReference type="Proteomes" id="UP000327392">
    <property type="component" value="Segment"/>
</dbReference>
<keyword evidence="3" id="KW-1185">Reference proteome</keyword>